<dbReference type="Proteomes" id="UP000663829">
    <property type="component" value="Unassembled WGS sequence"/>
</dbReference>
<dbReference type="EMBL" id="CAJOBC010009016">
    <property type="protein sequence ID" value="CAF3977015.1"/>
    <property type="molecule type" value="Genomic_DNA"/>
</dbReference>
<evidence type="ECO:0000313" key="4">
    <source>
        <dbReference type="Proteomes" id="UP000663829"/>
    </source>
</evidence>
<protein>
    <submittedName>
        <fullName evidence="2">Uncharacterized protein</fullName>
    </submittedName>
</protein>
<accession>A0A814XA76</accession>
<proteinExistence type="predicted"/>
<evidence type="ECO:0000256" key="1">
    <source>
        <dbReference type="SAM" id="MobiDB-lite"/>
    </source>
</evidence>
<organism evidence="2 4">
    <name type="scientific">Didymodactylos carnosus</name>
    <dbReference type="NCBI Taxonomy" id="1234261"/>
    <lineage>
        <taxon>Eukaryota</taxon>
        <taxon>Metazoa</taxon>
        <taxon>Spiralia</taxon>
        <taxon>Gnathifera</taxon>
        <taxon>Rotifera</taxon>
        <taxon>Eurotatoria</taxon>
        <taxon>Bdelloidea</taxon>
        <taxon>Philodinida</taxon>
        <taxon>Philodinidae</taxon>
        <taxon>Didymodactylos</taxon>
    </lineage>
</organism>
<evidence type="ECO:0000313" key="3">
    <source>
        <dbReference type="EMBL" id="CAF3977015.1"/>
    </source>
</evidence>
<dbReference type="EMBL" id="CAJNOQ010009015">
    <property type="protein sequence ID" value="CAF1213063.1"/>
    <property type="molecule type" value="Genomic_DNA"/>
</dbReference>
<gene>
    <name evidence="2" type="ORF">GPM918_LOCUS24311</name>
    <name evidence="3" type="ORF">SRO942_LOCUS24310</name>
</gene>
<name>A0A814XA76_9BILA</name>
<comment type="caution">
    <text evidence="2">The sequence shown here is derived from an EMBL/GenBank/DDBJ whole genome shotgun (WGS) entry which is preliminary data.</text>
</comment>
<dbReference type="Proteomes" id="UP000681722">
    <property type="component" value="Unassembled WGS sequence"/>
</dbReference>
<evidence type="ECO:0000313" key="2">
    <source>
        <dbReference type="EMBL" id="CAF1213063.1"/>
    </source>
</evidence>
<dbReference type="OrthoDB" id="5983776at2759"/>
<keyword evidence="4" id="KW-1185">Reference proteome</keyword>
<dbReference type="AlphaFoldDB" id="A0A814XA76"/>
<reference evidence="2" key="1">
    <citation type="submission" date="2021-02" db="EMBL/GenBank/DDBJ databases">
        <authorList>
            <person name="Nowell W R."/>
        </authorList>
    </citation>
    <scope>NUCLEOTIDE SEQUENCE</scope>
</reference>
<sequence length="182" mass="21055">MLESSSVKDRMNALDNYVSNLKEGWALPRERKTVRFTSKQIDFLTQKFDEGLKTSTRWKPEVVVDMMHNFKVDGKFAFSVSEFLSAAQIRSVFSREKSKRAKVGVKVQKTADEEEQDDEESFRDGQALEEVLVRSAMHEKCEKIFDEGDEEEAQPLKRGVKHHSSNQDLPDKKRSSLRKKKP</sequence>
<feature type="region of interest" description="Disordered" evidence="1">
    <location>
        <begin position="143"/>
        <end position="182"/>
    </location>
</feature>